<evidence type="ECO:0008006" key="3">
    <source>
        <dbReference type="Google" id="ProtNLM"/>
    </source>
</evidence>
<dbReference type="EMBL" id="HBEQ01007302">
    <property type="protein sequence ID" value="CAD8518385.1"/>
    <property type="molecule type" value="Transcribed_RNA"/>
</dbReference>
<protein>
    <recommendedName>
        <fullName evidence="3">CDR ABC transporter domain-containing protein</fullName>
    </recommendedName>
</protein>
<sequence length="106" mass="12129">MPFPQIPVYWQWAYFINPVAFAIQSVIAPQFERRGCTGPYPTGDCPSITAFRGTYFEQIDTLSYVETKYDITYEGRWMAAVYLVIFCLGAQALHVLAGKYINTVNR</sequence>
<evidence type="ECO:0000256" key="1">
    <source>
        <dbReference type="SAM" id="Phobius"/>
    </source>
</evidence>
<keyword evidence="1" id="KW-0472">Membrane</keyword>
<reference evidence="2" key="1">
    <citation type="submission" date="2021-01" db="EMBL/GenBank/DDBJ databases">
        <authorList>
            <person name="Corre E."/>
            <person name="Pelletier E."/>
            <person name="Niang G."/>
            <person name="Scheremetjew M."/>
            <person name="Finn R."/>
            <person name="Kale V."/>
            <person name="Holt S."/>
            <person name="Cochrane G."/>
            <person name="Meng A."/>
            <person name="Brown T."/>
            <person name="Cohen L."/>
        </authorList>
    </citation>
    <scope>NUCLEOTIDE SEQUENCE</scope>
    <source>
        <strain evidence="2">CCMP1723</strain>
    </source>
</reference>
<keyword evidence="1" id="KW-0812">Transmembrane</keyword>
<dbReference type="AlphaFoldDB" id="A0A7S0IDC1"/>
<accession>A0A7S0IDC1</accession>
<feature type="transmembrane region" description="Helical" evidence="1">
    <location>
        <begin position="77"/>
        <end position="97"/>
    </location>
</feature>
<proteinExistence type="predicted"/>
<keyword evidence="1" id="KW-1133">Transmembrane helix</keyword>
<evidence type="ECO:0000313" key="2">
    <source>
        <dbReference type="EMBL" id="CAD8518385.1"/>
    </source>
</evidence>
<name>A0A7S0IDC1_MICPS</name>
<organism evidence="2">
    <name type="scientific">Micromonas pusilla</name>
    <name type="common">Picoplanktonic green alga</name>
    <name type="synonym">Chromulina pusilla</name>
    <dbReference type="NCBI Taxonomy" id="38833"/>
    <lineage>
        <taxon>Eukaryota</taxon>
        <taxon>Viridiplantae</taxon>
        <taxon>Chlorophyta</taxon>
        <taxon>Mamiellophyceae</taxon>
        <taxon>Mamiellales</taxon>
        <taxon>Mamiellaceae</taxon>
        <taxon>Micromonas</taxon>
    </lineage>
</organism>
<gene>
    <name evidence="2" type="ORF">MCOM1403_LOCUS5811</name>
</gene>